<organism evidence="2 3">
    <name type="scientific">Mangrovibacterium diazotrophicum</name>
    <dbReference type="NCBI Taxonomy" id="1261403"/>
    <lineage>
        <taxon>Bacteria</taxon>
        <taxon>Pseudomonadati</taxon>
        <taxon>Bacteroidota</taxon>
        <taxon>Bacteroidia</taxon>
        <taxon>Marinilabiliales</taxon>
        <taxon>Prolixibacteraceae</taxon>
        <taxon>Mangrovibacterium</taxon>
    </lineage>
</organism>
<dbReference type="Proteomes" id="UP000283387">
    <property type="component" value="Unassembled WGS sequence"/>
</dbReference>
<protein>
    <submittedName>
        <fullName evidence="2">PhnB protein</fullName>
    </submittedName>
</protein>
<dbReference type="OrthoDB" id="9795306at2"/>
<name>A0A419VWU6_9BACT</name>
<accession>A0A419VWU6</accession>
<evidence type="ECO:0000259" key="1">
    <source>
        <dbReference type="Pfam" id="PF06983"/>
    </source>
</evidence>
<dbReference type="InterPro" id="IPR029068">
    <property type="entry name" value="Glyas_Bleomycin-R_OHBP_Dase"/>
</dbReference>
<sequence>MAKVSVYLNFDGQAEEAFEFYKSVFKTEYSFGFSRFSDVPPSENMPPLSDEDKKLIMHVSLPIMGDFVLMGCDMPKSMGLKVNMGNNVNLNLEPDSREEADRLFTALSDGGKVHMPMADMFWGAYFGSFSDKYGIQWMVNYTTNA</sequence>
<dbReference type="SUPFAM" id="SSF54593">
    <property type="entry name" value="Glyoxalase/Bleomycin resistance protein/Dihydroxybiphenyl dioxygenase"/>
    <property type="match status" value="1"/>
</dbReference>
<dbReference type="Pfam" id="PF06983">
    <property type="entry name" value="3-dmu-9_3-mt"/>
    <property type="match status" value="1"/>
</dbReference>
<evidence type="ECO:0000313" key="3">
    <source>
        <dbReference type="Proteomes" id="UP000283387"/>
    </source>
</evidence>
<feature type="domain" description="PhnB-like" evidence="1">
    <location>
        <begin position="3"/>
        <end position="139"/>
    </location>
</feature>
<dbReference type="CDD" id="cd06588">
    <property type="entry name" value="PhnB_like"/>
    <property type="match status" value="1"/>
</dbReference>
<dbReference type="AlphaFoldDB" id="A0A419VWU6"/>
<evidence type="ECO:0000313" key="2">
    <source>
        <dbReference type="EMBL" id="RKD86472.1"/>
    </source>
</evidence>
<dbReference type="PANTHER" id="PTHR33990:SF1">
    <property type="entry name" value="PROTEIN YJDN"/>
    <property type="match status" value="1"/>
</dbReference>
<dbReference type="PANTHER" id="PTHR33990">
    <property type="entry name" value="PROTEIN YJDN-RELATED"/>
    <property type="match status" value="1"/>
</dbReference>
<proteinExistence type="predicted"/>
<dbReference type="Gene3D" id="3.10.180.10">
    <property type="entry name" value="2,3-Dihydroxybiphenyl 1,2-Dioxygenase, domain 1"/>
    <property type="match status" value="1"/>
</dbReference>
<dbReference type="InterPro" id="IPR028973">
    <property type="entry name" value="PhnB-like"/>
</dbReference>
<comment type="caution">
    <text evidence="2">The sequence shown here is derived from an EMBL/GenBank/DDBJ whole genome shotgun (WGS) entry which is preliminary data.</text>
</comment>
<gene>
    <name evidence="2" type="ORF">BC643_4165</name>
</gene>
<dbReference type="EMBL" id="RAPN01000004">
    <property type="protein sequence ID" value="RKD86472.1"/>
    <property type="molecule type" value="Genomic_DNA"/>
</dbReference>
<keyword evidence="3" id="KW-1185">Reference proteome</keyword>
<reference evidence="2 3" key="1">
    <citation type="submission" date="2018-09" db="EMBL/GenBank/DDBJ databases">
        <title>Genomic Encyclopedia of Archaeal and Bacterial Type Strains, Phase II (KMG-II): from individual species to whole genera.</title>
        <authorList>
            <person name="Goeker M."/>
        </authorList>
    </citation>
    <scope>NUCLEOTIDE SEQUENCE [LARGE SCALE GENOMIC DNA]</scope>
    <source>
        <strain evidence="2 3">DSM 27148</strain>
    </source>
</reference>
<dbReference type="RefSeq" id="WP_120275166.1">
    <property type="nucleotide sequence ID" value="NZ_RAPN01000004.1"/>
</dbReference>